<dbReference type="Proteomes" id="UP000027604">
    <property type="component" value="Chromosome I"/>
</dbReference>
<dbReference type="eggNOG" id="COG1167">
    <property type="taxonomic scope" value="Bacteria"/>
</dbReference>
<organism evidence="1 2">
    <name type="scientific">Janthinobacterium agaricidamnosum NBRC 102515 = DSM 9628</name>
    <dbReference type="NCBI Taxonomy" id="1349767"/>
    <lineage>
        <taxon>Bacteria</taxon>
        <taxon>Pseudomonadati</taxon>
        <taxon>Pseudomonadota</taxon>
        <taxon>Betaproteobacteria</taxon>
        <taxon>Burkholderiales</taxon>
        <taxon>Oxalobacteraceae</taxon>
        <taxon>Janthinobacterium</taxon>
    </lineage>
</organism>
<sequence>MILAPGNVFSVSRTADRYLRFNVAQCGDKRVFDVLGEVMAG</sequence>
<dbReference type="STRING" id="1349767.GJA_2766"/>
<proteinExistence type="predicted"/>
<dbReference type="HOGENOM" id="CLU_3271320_0_0_4"/>
<protein>
    <submittedName>
        <fullName evidence="1">Transcriptional regulator, GntR family with aminotransferase domain protein</fullName>
    </submittedName>
</protein>
<dbReference type="GO" id="GO:0008483">
    <property type="term" value="F:transaminase activity"/>
    <property type="evidence" value="ECO:0007669"/>
    <property type="project" value="UniProtKB-KW"/>
</dbReference>
<keyword evidence="1" id="KW-0032">Aminotransferase</keyword>
<dbReference type="EMBL" id="HG322949">
    <property type="protein sequence ID" value="CDG83397.1"/>
    <property type="molecule type" value="Genomic_DNA"/>
</dbReference>
<dbReference type="KEGG" id="jag:GJA_2766"/>
<reference evidence="1 2" key="1">
    <citation type="journal article" date="2015" name="Genome Announc.">
        <title>Genome Sequence of Mushroom Soft-Rot Pathogen Janthinobacterium agaricidamnosum.</title>
        <authorList>
            <person name="Graupner K."/>
            <person name="Lackner G."/>
            <person name="Hertweck C."/>
        </authorList>
    </citation>
    <scope>NUCLEOTIDE SEQUENCE [LARGE SCALE GENOMIC DNA]</scope>
    <source>
        <strain evidence="2">NBRC 102515 / DSM 9628</strain>
    </source>
</reference>
<keyword evidence="2" id="KW-1185">Reference proteome</keyword>
<gene>
    <name evidence="1" type="ORF">GJA_2766</name>
</gene>
<dbReference type="PATRIC" id="fig|1349767.4.peg.4493"/>
<evidence type="ECO:0000313" key="1">
    <source>
        <dbReference type="EMBL" id="CDG83397.1"/>
    </source>
</evidence>
<keyword evidence="1" id="KW-0808">Transferase</keyword>
<name>W0V7Z1_9BURK</name>
<accession>W0V7Z1</accession>
<dbReference type="AlphaFoldDB" id="W0V7Z1"/>
<evidence type="ECO:0000313" key="2">
    <source>
        <dbReference type="Proteomes" id="UP000027604"/>
    </source>
</evidence>